<keyword evidence="3" id="KW-0560">Oxidoreductase</keyword>
<proteinExistence type="inferred from homology"/>
<evidence type="ECO:0000259" key="6">
    <source>
        <dbReference type="PROSITE" id="PS50255"/>
    </source>
</evidence>
<feature type="non-terminal residue" evidence="7">
    <location>
        <position position="1"/>
    </location>
</feature>
<keyword evidence="5" id="KW-1133">Transmembrane helix</keyword>
<name>A0AAV6M4L3_9ROSI</name>
<evidence type="ECO:0000313" key="7">
    <source>
        <dbReference type="EMBL" id="KAG6575202.1"/>
    </source>
</evidence>
<gene>
    <name evidence="7" type="primary">SLD2</name>
    <name evidence="7" type="ORF">SDJN03_25841</name>
</gene>
<keyword evidence="4" id="KW-0443">Lipid metabolism</keyword>
<dbReference type="PANTHER" id="PTHR19353:SF28">
    <property type="entry name" value="DELTA(8)-FATTY-ACID DESATURASE 2"/>
    <property type="match status" value="1"/>
</dbReference>
<evidence type="ECO:0000256" key="2">
    <source>
        <dbReference type="ARBA" id="ARBA00009295"/>
    </source>
</evidence>
<dbReference type="PROSITE" id="PS50255">
    <property type="entry name" value="CYTOCHROME_B5_2"/>
    <property type="match status" value="1"/>
</dbReference>
<dbReference type="GO" id="GO:0016020">
    <property type="term" value="C:membrane"/>
    <property type="evidence" value="ECO:0007669"/>
    <property type="project" value="UniProtKB-SubCell"/>
</dbReference>
<evidence type="ECO:0000256" key="3">
    <source>
        <dbReference type="ARBA" id="ARBA00023002"/>
    </source>
</evidence>
<dbReference type="AlphaFoldDB" id="A0AAV6M4L3"/>
<feature type="transmembrane region" description="Helical" evidence="5">
    <location>
        <begin position="111"/>
        <end position="131"/>
    </location>
</feature>
<comment type="subcellular location">
    <subcellularLocation>
        <location evidence="1">Membrane</location>
    </subcellularLocation>
</comment>
<dbReference type="EMBL" id="JAGKQH010000017">
    <property type="protein sequence ID" value="KAG6575202.1"/>
    <property type="molecule type" value="Genomic_DNA"/>
</dbReference>
<feature type="transmembrane region" description="Helical" evidence="5">
    <location>
        <begin position="137"/>
        <end position="158"/>
    </location>
</feature>
<dbReference type="InterPro" id="IPR001199">
    <property type="entry name" value="Cyt_B5-like_heme/steroid-bd"/>
</dbReference>
<dbReference type="InterPro" id="IPR005804">
    <property type="entry name" value="FA_desaturase_dom"/>
</dbReference>
<dbReference type="GO" id="GO:0006629">
    <property type="term" value="P:lipid metabolic process"/>
    <property type="evidence" value="ECO:0007669"/>
    <property type="project" value="UniProtKB-KW"/>
</dbReference>
<comment type="similarity">
    <text evidence="2">Belongs to the fatty acid desaturase type 1 family.</text>
</comment>
<evidence type="ECO:0000256" key="1">
    <source>
        <dbReference type="ARBA" id="ARBA00004370"/>
    </source>
</evidence>
<dbReference type="InterPro" id="IPR012171">
    <property type="entry name" value="Fatty_acid_desaturase"/>
</dbReference>
<accession>A0AAV6M4L3</accession>
<feature type="transmembrane region" description="Helical" evidence="5">
    <location>
        <begin position="255"/>
        <end position="276"/>
    </location>
</feature>
<dbReference type="PANTHER" id="PTHR19353">
    <property type="entry name" value="FATTY ACID DESATURASE 2"/>
    <property type="match status" value="1"/>
</dbReference>
<feature type="domain" description="Cytochrome b5 heme-binding" evidence="6">
    <location>
        <begin position="5"/>
        <end position="89"/>
    </location>
</feature>
<dbReference type="SMART" id="SM01117">
    <property type="entry name" value="Cyt-b5"/>
    <property type="match status" value="1"/>
</dbReference>
<organism evidence="7 8">
    <name type="scientific">Cucurbita argyrosperma subsp. sororia</name>
    <dbReference type="NCBI Taxonomy" id="37648"/>
    <lineage>
        <taxon>Eukaryota</taxon>
        <taxon>Viridiplantae</taxon>
        <taxon>Streptophyta</taxon>
        <taxon>Embryophyta</taxon>
        <taxon>Tracheophyta</taxon>
        <taxon>Spermatophyta</taxon>
        <taxon>Magnoliopsida</taxon>
        <taxon>eudicotyledons</taxon>
        <taxon>Gunneridae</taxon>
        <taxon>Pentapetalae</taxon>
        <taxon>rosids</taxon>
        <taxon>fabids</taxon>
        <taxon>Cucurbitales</taxon>
        <taxon>Cucurbitaceae</taxon>
        <taxon>Cucurbiteae</taxon>
        <taxon>Cucurbita</taxon>
    </lineage>
</organism>
<keyword evidence="5" id="KW-0472">Membrane</keyword>
<protein>
    <submittedName>
        <fullName evidence="7">Delta(8)-fatty-acid desaturase 2</fullName>
    </submittedName>
</protein>
<comment type="caution">
    <text evidence="7">The sequence shown here is derived from an EMBL/GenBank/DDBJ whole genome shotgun (WGS) entry which is preliminary data.</text>
</comment>
<dbReference type="PIRSF" id="PIRSF015921">
    <property type="entry name" value="FA_sphinglp_des"/>
    <property type="match status" value="1"/>
</dbReference>
<reference evidence="7 8" key="1">
    <citation type="journal article" date="2021" name="Hortic Res">
        <title>The domestication of Cucurbita argyrosperma as revealed by the genome of its wild relative.</title>
        <authorList>
            <person name="Barrera-Redondo J."/>
            <person name="Sanchez-de la Vega G."/>
            <person name="Aguirre-Liguori J.A."/>
            <person name="Castellanos-Morales G."/>
            <person name="Gutierrez-Guerrero Y.T."/>
            <person name="Aguirre-Dugua X."/>
            <person name="Aguirre-Planter E."/>
            <person name="Tenaillon M.I."/>
            <person name="Lira-Saade R."/>
            <person name="Eguiarte L.E."/>
        </authorList>
    </citation>
    <scope>NUCLEOTIDE SEQUENCE [LARGE SCALE GENOMIC DNA]</scope>
    <source>
        <strain evidence="7">JBR-2021</strain>
    </source>
</reference>
<dbReference type="Pfam" id="PF00173">
    <property type="entry name" value="Cyt-b5"/>
    <property type="match status" value="1"/>
</dbReference>
<evidence type="ECO:0000256" key="5">
    <source>
        <dbReference type="SAM" id="Phobius"/>
    </source>
</evidence>
<keyword evidence="8" id="KW-1185">Reference proteome</keyword>
<keyword evidence="5" id="KW-0812">Transmembrane</keyword>
<dbReference type="Proteomes" id="UP000685013">
    <property type="component" value="Chromosome 17"/>
</dbReference>
<dbReference type="GO" id="GO:0016717">
    <property type="term" value="F:oxidoreductase activity, acting on paired donors, with oxidation of a pair of donors resulting in the reduction of molecular oxygen to two molecules of water"/>
    <property type="evidence" value="ECO:0007669"/>
    <property type="project" value="TreeGrafter"/>
</dbReference>
<evidence type="ECO:0000256" key="4">
    <source>
        <dbReference type="ARBA" id="ARBA00023098"/>
    </source>
</evidence>
<dbReference type="Pfam" id="PF00487">
    <property type="entry name" value="FA_desaturase"/>
    <property type="match status" value="1"/>
</dbReference>
<sequence>MEAEKKYITSEELLKHNKPGDLWISIQGKVYNVTDWAKEHPGGDTPFLNLAGHDVTDAFIAYHPGTAWAYLDRLFTGFHLEDFHVSEVSKDYRRLASEFSRQGLFEKKGHVTMYSLISVAIMLFLVVYGVVKSESVLVHLGSAMILGMLWIQSAYVGHDSGHSTVMSSRGFNKLAQILSGNCLTGISIAWWKWTHNAHHISCNSLDHDPDLQHIPVFAVSTSFFKSLTSHFYARVNLFVQTLLLLFSTRKVPDRALNIMGILVFWTWFPLLVSYLPNWPERVMFVLASFAVTSLQHIQFCLNHFSANVYVGKPIGNDCFSLNIICFQGCPDAN</sequence>
<evidence type="ECO:0000313" key="8">
    <source>
        <dbReference type="Proteomes" id="UP000685013"/>
    </source>
</evidence>